<sequence length="355" mass="39224">MVGRSWAALLASLVPETAAPAFRTHETVRPLLEAACRMSSGLATFLDIGYSEEGRPISAVVMGQGPRTVALLAGTHADEPVGPETLRWFVLEGLRQSSQLQPILERFQLVILPHINPDGEIRNQSWVTHWPSLEAYLAHVVRELPGRDLEFGYPDLRPENRAVADFLRAYAPFAGYVNLHGMGFAEGALLLIERHWSFRTEALQQAFVAAAQAAGLGLHDHNRKGEKGFFYIGPGFMTTPEGEAMRTFFEARGEPQQAQHFRLSSMELVRGLGGDPLCLVTELPLFVVQRRPAAPGIPKAYLELRAQLAELRLRALKGETLEDARRAFGLQPLPLAKAMRLQLQVIGLLLETIGD</sequence>
<dbReference type="EMBL" id="DSGB01000005">
    <property type="protein sequence ID" value="HER96102.1"/>
    <property type="molecule type" value="Genomic_DNA"/>
</dbReference>
<dbReference type="SMART" id="SM00631">
    <property type="entry name" value="Zn_pept"/>
    <property type="match status" value="1"/>
</dbReference>
<dbReference type="GO" id="GO:0004181">
    <property type="term" value="F:metallocarboxypeptidase activity"/>
    <property type="evidence" value="ECO:0007669"/>
    <property type="project" value="InterPro"/>
</dbReference>
<dbReference type="PANTHER" id="PTHR11705">
    <property type="entry name" value="PROTEASE FAMILY M14 CARBOXYPEPTIDASE A,B"/>
    <property type="match status" value="1"/>
</dbReference>
<comment type="caution">
    <text evidence="9">The sequence shown here is derived from an EMBL/GenBank/DDBJ whole genome shotgun (WGS) entry which is preliminary data.</text>
</comment>
<protein>
    <submittedName>
        <fullName evidence="9">Peptidase M14</fullName>
    </submittedName>
</protein>
<evidence type="ECO:0000256" key="3">
    <source>
        <dbReference type="ARBA" id="ARBA00022670"/>
    </source>
</evidence>
<gene>
    <name evidence="9" type="ORF">ENO59_06240</name>
</gene>
<reference evidence="9" key="1">
    <citation type="journal article" date="2020" name="mSystems">
        <title>Genome- and Community-Level Interaction Insights into Carbon Utilization and Element Cycling Functions of Hydrothermarchaeota in Hydrothermal Sediment.</title>
        <authorList>
            <person name="Zhou Z."/>
            <person name="Liu Y."/>
            <person name="Xu W."/>
            <person name="Pan J."/>
            <person name="Luo Z.H."/>
            <person name="Li M."/>
        </authorList>
    </citation>
    <scope>NUCLEOTIDE SEQUENCE [LARGE SCALE GENOMIC DNA]</scope>
    <source>
        <strain evidence="9">SpSt-143</strain>
    </source>
</reference>
<organism evidence="9">
    <name type="scientific">Rhodothermus marinus</name>
    <name type="common">Rhodothermus obamensis</name>
    <dbReference type="NCBI Taxonomy" id="29549"/>
    <lineage>
        <taxon>Bacteria</taxon>
        <taxon>Pseudomonadati</taxon>
        <taxon>Rhodothermota</taxon>
        <taxon>Rhodothermia</taxon>
        <taxon>Rhodothermales</taxon>
        <taxon>Rhodothermaceae</taxon>
        <taxon>Rhodothermus</taxon>
    </lineage>
</organism>
<dbReference type="PROSITE" id="PS52035">
    <property type="entry name" value="PEPTIDASE_M14"/>
    <property type="match status" value="1"/>
</dbReference>
<dbReference type="Gene3D" id="3.40.630.10">
    <property type="entry name" value="Zn peptidases"/>
    <property type="match status" value="1"/>
</dbReference>
<dbReference type="AlphaFoldDB" id="A0A7V2B0L3"/>
<evidence type="ECO:0000256" key="5">
    <source>
        <dbReference type="ARBA" id="ARBA00022833"/>
    </source>
</evidence>
<evidence type="ECO:0000256" key="1">
    <source>
        <dbReference type="ARBA" id="ARBA00001947"/>
    </source>
</evidence>
<feature type="domain" description="Peptidase M14" evidence="8">
    <location>
        <begin position="21"/>
        <end position="355"/>
    </location>
</feature>
<comment type="caution">
    <text evidence="7">Lacks conserved residue(s) required for the propagation of feature annotation.</text>
</comment>
<dbReference type="GO" id="GO:0005615">
    <property type="term" value="C:extracellular space"/>
    <property type="evidence" value="ECO:0007669"/>
    <property type="project" value="TreeGrafter"/>
</dbReference>
<dbReference type="GO" id="GO:0006508">
    <property type="term" value="P:proteolysis"/>
    <property type="evidence" value="ECO:0007669"/>
    <property type="project" value="UniProtKB-KW"/>
</dbReference>
<evidence type="ECO:0000313" key="9">
    <source>
        <dbReference type="EMBL" id="HER96102.1"/>
    </source>
</evidence>
<dbReference type="GO" id="GO:0008270">
    <property type="term" value="F:zinc ion binding"/>
    <property type="evidence" value="ECO:0007669"/>
    <property type="project" value="InterPro"/>
</dbReference>
<keyword evidence="6" id="KW-0482">Metalloprotease</keyword>
<evidence type="ECO:0000259" key="8">
    <source>
        <dbReference type="PROSITE" id="PS52035"/>
    </source>
</evidence>
<keyword evidence="4" id="KW-0378">Hydrolase</keyword>
<keyword evidence="3" id="KW-0645">Protease</keyword>
<evidence type="ECO:0000256" key="6">
    <source>
        <dbReference type="ARBA" id="ARBA00023049"/>
    </source>
</evidence>
<keyword evidence="5" id="KW-0862">Zinc</keyword>
<accession>A0A7V2B0L3</accession>
<dbReference type="PANTHER" id="PTHR11705:SF143">
    <property type="entry name" value="SLL0236 PROTEIN"/>
    <property type="match status" value="1"/>
</dbReference>
<evidence type="ECO:0000256" key="2">
    <source>
        <dbReference type="ARBA" id="ARBA00005988"/>
    </source>
</evidence>
<proteinExistence type="inferred from homology"/>
<comment type="similarity">
    <text evidence="2 7">Belongs to the peptidase M14 family.</text>
</comment>
<evidence type="ECO:0000256" key="7">
    <source>
        <dbReference type="PROSITE-ProRule" id="PRU01379"/>
    </source>
</evidence>
<evidence type="ECO:0000256" key="4">
    <source>
        <dbReference type="ARBA" id="ARBA00022801"/>
    </source>
</evidence>
<comment type="cofactor">
    <cofactor evidence="1">
        <name>Zn(2+)</name>
        <dbReference type="ChEBI" id="CHEBI:29105"/>
    </cofactor>
</comment>
<dbReference type="SUPFAM" id="SSF53187">
    <property type="entry name" value="Zn-dependent exopeptidases"/>
    <property type="match status" value="1"/>
</dbReference>
<dbReference type="Pfam" id="PF00246">
    <property type="entry name" value="Peptidase_M14"/>
    <property type="match status" value="1"/>
</dbReference>
<name>A0A7V2B0L3_RHOMR</name>
<dbReference type="InterPro" id="IPR000834">
    <property type="entry name" value="Peptidase_M14"/>
</dbReference>